<dbReference type="PRINTS" id="PR00364">
    <property type="entry name" value="DISEASERSIST"/>
</dbReference>
<dbReference type="Gene3D" id="3.40.50.300">
    <property type="entry name" value="P-loop containing nucleotide triphosphate hydrolases"/>
    <property type="match status" value="1"/>
</dbReference>
<dbReference type="InterPro" id="IPR032675">
    <property type="entry name" value="LRR_dom_sf"/>
</dbReference>
<keyword evidence="5" id="KW-1185">Reference proteome</keyword>
<dbReference type="OrthoDB" id="122245at2759"/>
<dbReference type="PANTHER" id="PTHR47186">
    <property type="entry name" value="LEUCINE-RICH REPEAT-CONTAINING PROTEIN 57"/>
    <property type="match status" value="1"/>
</dbReference>
<keyword evidence="2" id="KW-0677">Repeat</keyword>
<dbReference type="SMART" id="SM00369">
    <property type="entry name" value="LRR_TYP"/>
    <property type="match status" value="8"/>
</dbReference>
<proteinExistence type="predicted"/>
<dbReference type="InterPro" id="IPR001611">
    <property type="entry name" value="Leu-rich_rpt"/>
</dbReference>
<dbReference type="InterPro" id="IPR003591">
    <property type="entry name" value="Leu-rich_rpt_typical-subtyp"/>
</dbReference>
<dbReference type="InterPro" id="IPR002182">
    <property type="entry name" value="NB-ARC"/>
</dbReference>
<feature type="domain" description="NB-ARC" evidence="3">
    <location>
        <begin position="14"/>
        <end position="215"/>
    </location>
</feature>
<gene>
    <name evidence="4" type="ORF">CIPAW_12G027400</name>
</gene>
<dbReference type="AlphaFoldDB" id="A0A8T1NWF3"/>
<comment type="caution">
    <text evidence="4">The sequence shown here is derived from an EMBL/GenBank/DDBJ whole genome shotgun (WGS) entry which is preliminary data.</text>
</comment>
<dbReference type="Gene3D" id="3.80.10.10">
    <property type="entry name" value="Ribonuclease Inhibitor"/>
    <property type="match status" value="2"/>
</dbReference>
<evidence type="ECO:0000256" key="1">
    <source>
        <dbReference type="ARBA" id="ARBA00022614"/>
    </source>
</evidence>
<dbReference type="EMBL" id="CM031820">
    <property type="protein sequence ID" value="KAG6633136.1"/>
    <property type="molecule type" value="Genomic_DNA"/>
</dbReference>
<evidence type="ECO:0000259" key="3">
    <source>
        <dbReference type="Pfam" id="PF00931"/>
    </source>
</evidence>
<dbReference type="EMBL" id="CM031820">
    <property type="protein sequence ID" value="KAG6633135.1"/>
    <property type="molecule type" value="Genomic_DNA"/>
</dbReference>
<dbReference type="SUPFAM" id="SSF52540">
    <property type="entry name" value="P-loop containing nucleoside triphosphate hydrolases"/>
    <property type="match status" value="1"/>
</dbReference>
<name>A0A8T1NWF3_CARIL</name>
<dbReference type="GO" id="GO:0043531">
    <property type="term" value="F:ADP binding"/>
    <property type="evidence" value="ECO:0007669"/>
    <property type="project" value="InterPro"/>
</dbReference>
<protein>
    <recommendedName>
        <fullName evidence="3">NB-ARC domain-containing protein</fullName>
    </recommendedName>
</protein>
<organism evidence="4 5">
    <name type="scientific">Carya illinoinensis</name>
    <name type="common">Pecan</name>
    <dbReference type="NCBI Taxonomy" id="32201"/>
    <lineage>
        <taxon>Eukaryota</taxon>
        <taxon>Viridiplantae</taxon>
        <taxon>Streptophyta</taxon>
        <taxon>Embryophyta</taxon>
        <taxon>Tracheophyta</taxon>
        <taxon>Spermatophyta</taxon>
        <taxon>Magnoliopsida</taxon>
        <taxon>eudicotyledons</taxon>
        <taxon>Gunneridae</taxon>
        <taxon>Pentapetalae</taxon>
        <taxon>rosids</taxon>
        <taxon>fabids</taxon>
        <taxon>Fagales</taxon>
        <taxon>Juglandaceae</taxon>
        <taxon>Carya</taxon>
    </lineage>
</organism>
<dbReference type="Pfam" id="PF13855">
    <property type="entry name" value="LRR_8"/>
    <property type="match status" value="1"/>
</dbReference>
<dbReference type="Proteomes" id="UP000811609">
    <property type="component" value="Chromosome 12"/>
</dbReference>
<accession>A0A8T1NWF3</accession>
<evidence type="ECO:0000313" key="4">
    <source>
        <dbReference type="EMBL" id="KAG6633137.1"/>
    </source>
</evidence>
<dbReference type="PANTHER" id="PTHR47186:SF3">
    <property type="entry name" value="OS09G0267800 PROTEIN"/>
    <property type="match status" value="1"/>
</dbReference>
<evidence type="ECO:0000313" key="5">
    <source>
        <dbReference type="Proteomes" id="UP000811609"/>
    </source>
</evidence>
<sequence>MEPTATASMTMQQEQQFKKIVYLLEDKKAKSTIALVGDAGVGKTWMAREINDYYINESINGGCFYGTLWFSMNEKYDERSLYEAIARQLSVHSSLEEDEGNVEKEDQATHEKKKLKGLENKITEKLKVMIDEKFGGDRTYEDKAFILLILDDVCCESNEEETRSKLEKLLPKEPKTALKFLVTRRNKARSNETENEEVIEIKRLSNEESGTLLKELIRISVPNKESFGESIGDVAEKSKGLPAAVIKLVAEALNQSGEHDSGLLKLESALKEAGSYEELDKCIRPLLCYAIDMLQGGGTDAVEALVNCYWHSWEFFHAHVHGAIDYNELILSWILEGYFGSADRVKEAYEEGYRVLMKLIERGVMKMQEGKLVTMEELVLTVPDCRRVGYEQRSILGLARVLDESIWEGFGTVAPSDDMIMTPRIHPRQSNVSTLLIHGSRLSGAEPETFFKPMLGLQNLAIINPRFKSLPPSLSEMEKLQMLVLRGCDQLQNIDDIQQLKSLIVLEISDACFLENITDDLFEQMTNLRSLNFCGVPIKTLPSSLSKLSQLHWLILRRCSSLESLPSLKAHTNLEVLDLSGSTSLLKLIDKTFSYLKKLHFLDFSQTSIKRLPILGKLENLTRLLLRDCKLIRLPSFKALPALQYLELSASNMLKEIGGEFSENKDKLQILDLSKTEIKCLPSNFGNFPNLELLDLSDASKLVEIPKKAFKEMVSLRHLNLSNTKLQHLPNISNLVNLSQLFLKSCPLQEFPRMEGVLPRLEVLDLSETEITSLSLNNLGSLRELKLRGCSKLEQLHHLELLVHLEVLDFWETGINKFPLEIYELTQLKHLDLPKGIQELDLGKMKHLPEELNWDECGIFEVGKPALHID</sequence>
<evidence type="ECO:0000256" key="2">
    <source>
        <dbReference type="ARBA" id="ARBA00022737"/>
    </source>
</evidence>
<keyword evidence="1" id="KW-0433">Leucine-rich repeat</keyword>
<dbReference type="Pfam" id="PF00931">
    <property type="entry name" value="NB-ARC"/>
    <property type="match status" value="1"/>
</dbReference>
<dbReference type="InterPro" id="IPR027417">
    <property type="entry name" value="P-loop_NTPase"/>
</dbReference>
<reference evidence="4" key="1">
    <citation type="submission" date="2020-12" db="EMBL/GenBank/DDBJ databases">
        <title>WGS assembly of Carya illinoinensis cv. Pawnee.</title>
        <authorList>
            <person name="Platts A."/>
            <person name="Shu S."/>
            <person name="Wright S."/>
            <person name="Barry K."/>
            <person name="Edger P."/>
            <person name="Pires J.C."/>
            <person name="Schmutz J."/>
        </authorList>
    </citation>
    <scope>NUCLEOTIDE SEQUENCE</scope>
    <source>
        <tissue evidence="4">Leaf</tissue>
    </source>
</reference>
<dbReference type="SUPFAM" id="SSF52058">
    <property type="entry name" value="L domain-like"/>
    <property type="match status" value="2"/>
</dbReference>
<dbReference type="PROSITE" id="PS51450">
    <property type="entry name" value="LRR"/>
    <property type="match status" value="1"/>
</dbReference>
<dbReference type="EMBL" id="CM031820">
    <property type="protein sequence ID" value="KAG6633137.1"/>
    <property type="molecule type" value="Genomic_DNA"/>
</dbReference>